<reference evidence="1" key="1">
    <citation type="submission" date="2016-03" db="EMBL/GenBank/DDBJ databases">
        <title>The evolution of Pseudomonas syringe pv. actinidiae in New Zealand.</title>
        <authorList>
            <person name="Butler M.I."/>
            <person name="Taiaroa G."/>
            <person name="Stockwell P."/>
            <person name="Lamont I."/>
            <person name="Poulter R."/>
        </authorList>
    </citation>
    <scope>NUCLEOTIDE SEQUENCE</scope>
    <source>
        <strain evidence="1">SR198</strain>
        <plasmid evidence="1">pMG2_SR198</plasmid>
    </source>
</reference>
<geneLocation type="plasmid" evidence="1">
    <name>pMG2_SR198</name>
</geneLocation>
<dbReference type="EMBL" id="KU950310">
    <property type="protein sequence ID" value="AMW88310.1"/>
    <property type="molecule type" value="Genomic_DNA"/>
</dbReference>
<organism evidence="1">
    <name type="scientific">Pseudomonas syringae pv. actinidiae</name>
    <dbReference type="NCBI Taxonomy" id="103796"/>
    <lineage>
        <taxon>Bacteria</taxon>
        <taxon>Pseudomonadati</taxon>
        <taxon>Pseudomonadota</taxon>
        <taxon>Gammaproteobacteria</taxon>
        <taxon>Pseudomonadales</taxon>
        <taxon>Pseudomonadaceae</taxon>
        <taxon>Pseudomonas</taxon>
        <taxon>Pseudomonas syringae</taxon>
    </lineage>
</organism>
<dbReference type="AlphaFoldDB" id="A0A286JZT6"/>
<protein>
    <submittedName>
        <fullName evidence="1">Uncharacterized protein</fullName>
    </submittedName>
</protein>
<sequence>MQSQADNTDQNGDAVSLARAFAFLPPLPETLARRTDELSIPDIGWWPMRETARETSRI</sequence>
<evidence type="ECO:0000313" key="1">
    <source>
        <dbReference type="EMBL" id="AMW88310.1"/>
    </source>
</evidence>
<accession>A0A286JZT6</accession>
<keyword evidence="1" id="KW-0614">Plasmid</keyword>
<proteinExistence type="predicted"/>
<name>A0A286JZT6_PSESF</name>